<reference evidence="5" key="1">
    <citation type="submission" date="2016-10" db="EMBL/GenBank/DDBJ databases">
        <authorList>
            <person name="Varghese N."/>
            <person name="Submissions S."/>
        </authorList>
    </citation>
    <scope>NUCLEOTIDE SEQUENCE [LARGE SCALE GENOMIC DNA]</scope>
    <source>
        <strain evidence="5">DSM 4002</strain>
    </source>
</reference>
<evidence type="ECO:0000256" key="2">
    <source>
        <dbReference type="ARBA" id="ARBA00012438"/>
    </source>
</evidence>
<dbReference type="AlphaFoldDB" id="A0A1I4TSI6"/>
<keyword evidence="5" id="KW-1185">Reference proteome</keyword>
<sequence>MENNKSLNSFQCFVSNSSTKSNNNSSSTSLLLNQKKLIREINFLEKSVVELQKEREKLNLQLLHEKNNYSNSNQFSKNDVQEGLEEIMFIISHKIRLPLTNILGLTNLLSAEHNGDADNLEIVELIKKSATDLDEFTKELTLFIKKMHRRKRMDLSK</sequence>
<dbReference type="EMBL" id="FOUT01000002">
    <property type="protein sequence ID" value="SFM79545.1"/>
    <property type="molecule type" value="Genomic_DNA"/>
</dbReference>
<proteinExistence type="predicted"/>
<name>A0A1I4TSI6_9FLAO</name>
<dbReference type="InterPro" id="IPR036097">
    <property type="entry name" value="HisK_dim/P_sf"/>
</dbReference>
<evidence type="ECO:0000256" key="3">
    <source>
        <dbReference type="SAM" id="Coils"/>
    </source>
</evidence>
<dbReference type="Proteomes" id="UP000182961">
    <property type="component" value="Unassembled WGS sequence"/>
</dbReference>
<dbReference type="Gene3D" id="1.10.287.130">
    <property type="match status" value="1"/>
</dbReference>
<organism evidence="4 5">
    <name type="scientific">Flavobacterium succinicans</name>
    <dbReference type="NCBI Taxonomy" id="29536"/>
    <lineage>
        <taxon>Bacteria</taxon>
        <taxon>Pseudomonadati</taxon>
        <taxon>Bacteroidota</taxon>
        <taxon>Flavobacteriia</taxon>
        <taxon>Flavobacteriales</taxon>
        <taxon>Flavobacteriaceae</taxon>
        <taxon>Flavobacterium</taxon>
    </lineage>
</organism>
<evidence type="ECO:0000256" key="1">
    <source>
        <dbReference type="ARBA" id="ARBA00000085"/>
    </source>
</evidence>
<protein>
    <recommendedName>
        <fullName evidence="2">histidine kinase</fullName>
        <ecNumber evidence="2">2.7.13.3</ecNumber>
    </recommendedName>
</protein>
<comment type="catalytic activity">
    <reaction evidence="1">
        <text>ATP + protein L-histidine = ADP + protein N-phospho-L-histidine.</text>
        <dbReference type="EC" id="2.7.13.3"/>
    </reaction>
</comment>
<dbReference type="EC" id="2.7.13.3" evidence="2"/>
<keyword evidence="3" id="KW-0175">Coiled coil</keyword>
<dbReference type="CDD" id="cd00082">
    <property type="entry name" value="HisKA"/>
    <property type="match status" value="1"/>
</dbReference>
<feature type="coiled-coil region" evidence="3">
    <location>
        <begin position="34"/>
        <end position="68"/>
    </location>
</feature>
<gene>
    <name evidence="4" type="ORF">SAMN05444143_102252</name>
</gene>
<evidence type="ECO:0000313" key="4">
    <source>
        <dbReference type="EMBL" id="SFM79545.1"/>
    </source>
</evidence>
<dbReference type="SUPFAM" id="SSF47384">
    <property type="entry name" value="Homodimeric domain of signal transducing histidine kinase"/>
    <property type="match status" value="1"/>
</dbReference>
<dbReference type="InterPro" id="IPR003661">
    <property type="entry name" value="HisK_dim/P_dom"/>
</dbReference>
<dbReference type="RefSeq" id="WP_024980064.1">
    <property type="nucleotide sequence ID" value="NZ_CBCRUM010000010.1"/>
</dbReference>
<evidence type="ECO:0000313" key="5">
    <source>
        <dbReference type="Proteomes" id="UP000182961"/>
    </source>
</evidence>
<accession>A0A1I4TSI6</accession>
<dbReference type="GO" id="GO:0000155">
    <property type="term" value="F:phosphorelay sensor kinase activity"/>
    <property type="evidence" value="ECO:0007669"/>
    <property type="project" value="InterPro"/>
</dbReference>
<dbReference type="eggNOG" id="COG3852">
    <property type="taxonomic scope" value="Bacteria"/>
</dbReference>